<dbReference type="EMBL" id="MBTF01000003">
    <property type="protein sequence ID" value="OOQ61208.1"/>
    <property type="molecule type" value="Genomic_DNA"/>
</dbReference>
<name>A0A1S9PKZ0_9SPHI</name>
<accession>A0A1S9PKZ0</accession>
<dbReference type="STRING" id="1792845.BC343_21240"/>
<evidence type="ECO:0000313" key="1">
    <source>
        <dbReference type="EMBL" id="OOQ61208.1"/>
    </source>
</evidence>
<comment type="caution">
    <text evidence="1">The sequence shown here is derived from an EMBL/GenBank/DDBJ whole genome shotgun (WGS) entry which is preliminary data.</text>
</comment>
<sequence>MLHLTNTIMKKILLAILFVTASVGVSFAQNGKFSIGLELGKPTGNVGDFYKLAIGGSLKYDVPIEKGTNFNVSLGYTSFQGKRYVGDAGFVPLKAGLKHYFDQGFYGEAQLGAAFSTEDHGGTFFAYSPGVGYTFAGGFDVGFRYEGWSKNGTIGQVATRLAFNF</sequence>
<gene>
    <name evidence="1" type="ORF">BC343_21240</name>
</gene>
<dbReference type="Proteomes" id="UP000189739">
    <property type="component" value="Unassembled WGS sequence"/>
</dbReference>
<organism evidence="1 2">
    <name type="scientific">Mucilaginibacter pedocola</name>
    <dbReference type="NCBI Taxonomy" id="1792845"/>
    <lineage>
        <taxon>Bacteria</taxon>
        <taxon>Pseudomonadati</taxon>
        <taxon>Bacteroidota</taxon>
        <taxon>Sphingobacteriia</taxon>
        <taxon>Sphingobacteriales</taxon>
        <taxon>Sphingobacteriaceae</taxon>
        <taxon>Mucilaginibacter</taxon>
    </lineage>
</organism>
<dbReference type="AlphaFoldDB" id="A0A1S9PKZ0"/>
<keyword evidence="2" id="KW-1185">Reference proteome</keyword>
<proteinExistence type="predicted"/>
<reference evidence="1 2" key="1">
    <citation type="submission" date="2016-07" db="EMBL/GenBank/DDBJ databases">
        <title>Genomic analysis of zinc-resistant bacterium Mucilaginibacter pedocola TBZ30.</title>
        <authorList>
            <person name="Huang J."/>
            <person name="Tang J."/>
        </authorList>
    </citation>
    <scope>NUCLEOTIDE SEQUENCE [LARGE SCALE GENOMIC DNA]</scope>
    <source>
        <strain evidence="1 2">TBZ30</strain>
    </source>
</reference>
<evidence type="ECO:0000313" key="2">
    <source>
        <dbReference type="Proteomes" id="UP000189739"/>
    </source>
</evidence>
<protein>
    <recommendedName>
        <fullName evidence="3">Outer membrane protein beta-barrel domain-containing protein</fullName>
    </recommendedName>
</protein>
<evidence type="ECO:0008006" key="3">
    <source>
        <dbReference type="Google" id="ProtNLM"/>
    </source>
</evidence>